<evidence type="ECO:0000313" key="11">
    <source>
        <dbReference type="Proteomes" id="UP000503144"/>
    </source>
</evidence>
<evidence type="ECO:0000256" key="3">
    <source>
        <dbReference type="ARBA" id="ARBA00022679"/>
    </source>
</evidence>
<dbReference type="PROSITE" id="PS52029">
    <property type="entry name" value="LD_TPASE"/>
    <property type="match status" value="1"/>
</dbReference>
<keyword evidence="8" id="KW-0732">Signal</keyword>
<dbReference type="InterPro" id="IPR038063">
    <property type="entry name" value="Transpep_catalytic_dom"/>
</dbReference>
<dbReference type="PANTHER" id="PTHR41533:SF2">
    <property type="entry name" value="BLR7131 PROTEIN"/>
    <property type="match status" value="1"/>
</dbReference>
<feature type="chain" id="PRO_5046837551" evidence="8">
    <location>
        <begin position="18"/>
        <end position="501"/>
    </location>
</feature>
<evidence type="ECO:0000259" key="9">
    <source>
        <dbReference type="PROSITE" id="PS52029"/>
    </source>
</evidence>
<evidence type="ECO:0000256" key="7">
    <source>
        <dbReference type="PROSITE-ProRule" id="PRU01373"/>
    </source>
</evidence>
<dbReference type="InterPro" id="IPR045380">
    <property type="entry name" value="LD_TPept_scaffold_dom"/>
</dbReference>
<protein>
    <submittedName>
        <fullName evidence="10">L,D-transpeptidase family protein</fullName>
    </submittedName>
</protein>
<evidence type="ECO:0000256" key="4">
    <source>
        <dbReference type="ARBA" id="ARBA00022960"/>
    </source>
</evidence>
<dbReference type="Pfam" id="PF20142">
    <property type="entry name" value="Scaffold"/>
    <property type="match status" value="1"/>
</dbReference>
<gene>
    <name evidence="10" type="ORF">HF324_04235</name>
</gene>
<dbReference type="InterPro" id="IPR005490">
    <property type="entry name" value="LD_TPept_cat_dom"/>
</dbReference>
<organism evidence="10 11">
    <name type="scientific">Chitinophaga oryzae</name>
    <dbReference type="NCBI Taxonomy" id="2725414"/>
    <lineage>
        <taxon>Bacteria</taxon>
        <taxon>Pseudomonadati</taxon>
        <taxon>Bacteroidota</taxon>
        <taxon>Chitinophagia</taxon>
        <taxon>Chitinophagales</taxon>
        <taxon>Chitinophagaceae</taxon>
        <taxon>Chitinophaga</taxon>
    </lineage>
</organism>
<dbReference type="PANTHER" id="PTHR41533">
    <property type="entry name" value="L,D-TRANSPEPTIDASE HI_1667-RELATED"/>
    <property type="match status" value="1"/>
</dbReference>
<keyword evidence="11" id="KW-1185">Reference proteome</keyword>
<comment type="pathway">
    <text evidence="1 7">Cell wall biogenesis; peptidoglycan biosynthesis.</text>
</comment>
<dbReference type="InterPro" id="IPR052905">
    <property type="entry name" value="LD-transpeptidase_YkuD-like"/>
</dbReference>
<dbReference type="Gene3D" id="2.40.440.10">
    <property type="entry name" value="L,D-transpeptidase catalytic domain-like"/>
    <property type="match status" value="1"/>
</dbReference>
<evidence type="ECO:0000256" key="1">
    <source>
        <dbReference type="ARBA" id="ARBA00004752"/>
    </source>
</evidence>
<feature type="active site" description="Proton donor/acceptor" evidence="7">
    <location>
        <position position="410"/>
    </location>
</feature>
<keyword evidence="5 7" id="KW-0573">Peptidoglycan synthesis</keyword>
<dbReference type="EMBL" id="CP051204">
    <property type="protein sequence ID" value="QJB37102.1"/>
    <property type="molecule type" value="Genomic_DNA"/>
</dbReference>
<name>A0ABX6LAW9_9BACT</name>
<keyword evidence="6 7" id="KW-0961">Cell wall biogenesis/degradation</keyword>
<dbReference type="RefSeq" id="WP_168859954.1">
    <property type="nucleotide sequence ID" value="NZ_CP051204.2"/>
</dbReference>
<evidence type="ECO:0000313" key="10">
    <source>
        <dbReference type="EMBL" id="QJB37102.1"/>
    </source>
</evidence>
<keyword evidence="4 7" id="KW-0133">Cell shape</keyword>
<keyword evidence="3" id="KW-0808">Transferase</keyword>
<dbReference type="CDD" id="cd16913">
    <property type="entry name" value="YkuD_like"/>
    <property type="match status" value="1"/>
</dbReference>
<feature type="signal peptide" evidence="8">
    <location>
        <begin position="1"/>
        <end position="17"/>
    </location>
</feature>
<dbReference type="SUPFAM" id="SSF141523">
    <property type="entry name" value="L,D-transpeptidase catalytic domain-like"/>
    <property type="match status" value="1"/>
</dbReference>
<proteinExistence type="inferred from homology"/>
<feature type="active site" description="Nucleophile" evidence="7">
    <location>
        <position position="429"/>
    </location>
</feature>
<comment type="similarity">
    <text evidence="2">Belongs to the YkuD family.</text>
</comment>
<evidence type="ECO:0000256" key="6">
    <source>
        <dbReference type="ARBA" id="ARBA00023316"/>
    </source>
</evidence>
<accession>A0ABX6LAW9</accession>
<reference evidence="10" key="1">
    <citation type="submission" date="2020-09" db="EMBL/GenBank/DDBJ databases">
        <authorList>
            <person name="Kittiwongwattana C."/>
        </authorList>
    </citation>
    <scope>NUCLEOTIDE SEQUENCE</scope>
    <source>
        <strain evidence="10">1303</strain>
    </source>
</reference>
<sequence length="501" mass="56004">MKIFLSIWLLLSGLHTAAQPARLTGQPADAGVQLFYQKTGGRSVWITATGRQHLDSLAACLQKAAYLGLNANDYEPLLINALAGNSYQMAETADTLRTDFIITSTAIRFFSDVAYGRLTKPPVKYSELPPLQNTALNIASQLADSLLAGSLSGLLQSIEPADTTCLQLKNSIATYYKAMTDTAFKETAVTSLKADSSNTPLLLRLKQLGIRDSLSGNSTKDLQAQIRKAQQLFNMLDDGVLRERFLKALNTPLSYRLQELYSALNQARWLHYYKTQAAAILVNIPSTTLFFYDHEKTALYSRVITGKKSTPTPTLGSRLTEVILFPYWNVPHKIAVRELLPYIKRSRQYLADNQYEILDKSGRVLDPATINWNNLGVNNFPYVIRQNTGCDNSLGIVKLNFYSPFGVYLHDTPGKNLFMLQRRFFSHGCVRVEEAVQLGHLLVEEETAAAMMALEAKGNQPDQKPVVFRVPATVYVFVLYNTAWPDANGQVRFYEDVYGKN</sequence>
<dbReference type="Pfam" id="PF03734">
    <property type="entry name" value="YkuD"/>
    <property type="match status" value="1"/>
</dbReference>
<evidence type="ECO:0000256" key="2">
    <source>
        <dbReference type="ARBA" id="ARBA00005992"/>
    </source>
</evidence>
<evidence type="ECO:0000256" key="5">
    <source>
        <dbReference type="ARBA" id="ARBA00022984"/>
    </source>
</evidence>
<feature type="domain" description="L,D-TPase catalytic" evidence="9">
    <location>
        <begin position="278"/>
        <end position="452"/>
    </location>
</feature>
<evidence type="ECO:0000256" key="8">
    <source>
        <dbReference type="SAM" id="SignalP"/>
    </source>
</evidence>
<dbReference type="Proteomes" id="UP000503144">
    <property type="component" value="Chromosome"/>
</dbReference>